<dbReference type="RefSeq" id="WP_393011036.1">
    <property type="nucleotide sequence ID" value="NZ_JAZAQF010000028.1"/>
</dbReference>
<protein>
    <submittedName>
        <fullName evidence="1">Histidine phosphatase family protein</fullName>
        <ecNumber evidence="1">3.1.3.-</ecNumber>
    </submittedName>
</protein>
<reference evidence="2" key="1">
    <citation type="journal article" date="2024" name="Algal Res.">
        <title>Biochemical, toxicological and genomic investigation of a high-biomass producing Limnothrix strain isolated from Italian shallow drinking water reservoir.</title>
        <authorList>
            <person name="Simonazzi M."/>
            <person name="Shishido T.K."/>
            <person name="Delbaje E."/>
            <person name="Wahlsten M."/>
            <person name="Fewer D.P."/>
            <person name="Sivonen K."/>
            <person name="Pezzolesi L."/>
            <person name="Pistocchi R."/>
        </authorList>
    </citation>
    <scope>NUCLEOTIDE SEQUENCE [LARGE SCALE GENOMIC DNA]</scope>
    <source>
        <strain evidence="2">LRLZ20PSL1</strain>
    </source>
</reference>
<dbReference type="SUPFAM" id="SSF53254">
    <property type="entry name" value="Phosphoglycerate mutase-like"/>
    <property type="match status" value="1"/>
</dbReference>
<proteinExistence type="predicted"/>
<dbReference type="InterPro" id="IPR013078">
    <property type="entry name" value="His_Pase_superF_clade-1"/>
</dbReference>
<sequence length="245" mass="28020">MLKLFFIRHTESIGNAAGRMMGRADDPLTDRGQTQARSLGRALAQQGAHPHTIYSSPQQRAQETAQLARSAAMAHPATGDRPLPPIITDTHLCEFDNGIFQGLTWNEARQQYPELCQKLENSLEWIPIPQSETLEAGRSRAQIFLQGLISQFIDTKPNETGPQNPDPCLWIVTHHWILQHLISEILGSPRTWQISIPHGAVFELWLDQTRWQTTQELAMGLDDQQRLNHVFWQIHRFNQLLENRD</sequence>
<accession>A0ABW7C747</accession>
<dbReference type="Gene3D" id="3.40.50.1240">
    <property type="entry name" value="Phosphoglycerate mutase-like"/>
    <property type="match status" value="1"/>
</dbReference>
<dbReference type="InterPro" id="IPR050275">
    <property type="entry name" value="PGM_Phosphatase"/>
</dbReference>
<gene>
    <name evidence="1" type="ORF">VPK24_05165</name>
</gene>
<keyword evidence="1" id="KW-0378">Hydrolase</keyword>
<keyword evidence="2" id="KW-1185">Reference proteome</keyword>
<dbReference type="GO" id="GO:0016787">
    <property type="term" value="F:hydrolase activity"/>
    <property type="evidence" value="ECO:0007669"/>
    <property type="project" value="UniProtKB-KW"/>
</dbReference>
<dbReference type="Pfam" id="PF00300">
    <property type="entry name" value="His_Phos_1"/>
    <property type="match status" value="1"/>
</dbReference>
<evidence type="ECO:0000313" key="2">
    <source>
        <dbReference type="Proteomes" id="UP001604335"/>
    </source>
</evidence>
<dbReference type="PANTHER" id="PTHR48100">
    <property type="entry name" value="BROAD-SPECIFICITY PHOSPHATASE YOR283W-RELATED"/>
    <property type="match status" value="1"/>
</dbReference>
<dbReference type="SMART" id="SM00855">
    <property type="entry name" value="PGAM"/>
    <property type="match status" value="1"/>
</dbReference>
<organism evidence="1 2">
    <name type="scientific">Limnothrix redekei LRLZ20PSL1</name>
    <dbReference type="NCBI Taxonomy" id="3112953"/>
    <lineage>
        <taxon>Bacteria</taxon>
        <taxon>Bacillati</taxon>
        <taxon>Cyanobacteriota</taxon>
        <taxon>Cyanophyceae</taxon>
        <taxon>Pseudanabaenales</taxon>
        <taxon>Pseudanabaenaceae</taxon>
        <taxon>Limnothrix</taxon>
    </lineage>
</organism>
<dbReference type="EMBL" id="JAZAQF010000028">
    <property type="protein sequence ID" value="MFG3817017.1"/>
    <property type="molecule type" value="Genomic_DNA"/>
</dbReference>
<evidence type="ECO:0000313" key="1">
    <source>
        <dbReference type="EMBL" id="MFG3817017.1"/>
    </source>
</evidence>
<dbReference type="EC" id="3.1.3.-" evidence="1"/>
<dbReference type="PANTHER" id="PTHR48100:SF1">
    <property type="entry name" value="HISTIDINE PHOSPHATASE FAMILY PROTEIN-RELATED"/>
    <property type="match status" value="1"/>
</dbReference>
<dbReference type="CDD" id="cd07067">
    <property type="entry name" value="HP_PGM_like"/>
    <property type="match status" value="1"/>
</dbReference>
<comment type="caution">
    <text evidence="1">The sequence shown here is derived from an EMBL/GenBank/DDBJ whole genome shotgun (WGS) entry which is preliminary data.</text>
</comment>
<dbReference type="Proteomes" id="UP001604335">
    <property type="component" value="Unassembled WGS sequence"/>
</dbReference>
<name>A0ABW7C747_9CYAN</name>
<dbReference type="InterPro" id="IPR029033">
    <property type="entry name" value="His_PPase_superfam"/>
</dbReference>